<evidence type="ECO:0000256" key="9">
    <source>
        <dbReference type="ARBA" id="ARBA00023136"/>
    </source>
</evidence>
<dbReference type="SUPFAM" id="SSF52058">
    <property type="entry name" value="L domain-like"/>
    <property type="match status" value="4"/>
</dbReference>
<dbReference type="InterPro" id="IPR003591">
    <property type="entry name" value="Leu-rich_rpt_typical-subtyp"/>
</dbReference>
<dbReference type="Proteomes" id="UP001159364">
    <property type="component" value="Linkage Group LG09"/>
</dbReference>
<comment type="similarity">
    <text evidence="2">Belongs to the RLP family.</text>
</comment>
<dbReference type="PROSITE" id="PS51450">
    <property type="entry name" value="LRR"/>
    <property type="match status" value="2"/>
</dbReference>
<keyword evidence="4" id="KW-0433">Leucine-rich repeat</keyword>
<evidence type="ECO:0000256" key="7">
    <source>
        <dbReference type="ARBA" id="ARBA00022737"/>
    </source>
</evidence>
<proteinExistence type="inferred from homology"/>
<keyword evidence="15" id="KW-1185">Reference proteome</keyword>
<dbReference type="InterPro" id="IPR051502">
    <property type="entry name" value="RLP_Defense_Trigger"/>
</dbReference>
<sequence>MSCGHAYESLSLSPMELPFNFTKCLVLCLCLVILQIQIKGQRGCHEPERMALLEFKALLKSDGYDADHLLPTWIDDPRSQCCSWERVACNHSTGHVTRLSLSNTRQFDGLSMLDEENVWLLNMSLFNPFKQLRVLNLSFNGIGDWTDDNEEVSTLEELETLDLRGNMLSNRMISSLSGLASLTNLILARNQLKGSFPAREIIRMTKLERLDMSSNSLDGSISKQGFLYLSKLPKLKYLNLRSNLIGNKITKILGKLSSLSYLDLSYNKLEGSFLSHELLNLSKLEVIILQGNLLNGTLPVRELMAFPNLQILDLGVNNFNGAIPPYMGASLSSLKALSVVRNKLTGPSSIQGLCGLERLEELDLSENRLEGKLPQCLQNLSSLRLLDLSDNMLVGRVSSSLMAALSSLEYINLGYNQLEGLFSFSSIGNHSKLEVVQFVNNNDKFEIVTEDSGWTPRFQLKVLVLSNCNLNKITNAIPSFLLTQKQLRVLSLSHNKLKGRFPGWLVANNTKLEFLSLRNNSFSGQFYLPINSSMNSTWIDVSDNQLEGQIQENVGKLFPNLLCLNVSRNALEGKIPTSIGDIRKLEALDLSSNNFFGEVPKGLFAGCTDLQFLKLSQNGFEGEFFSSQYNLSGLRVLRLNDNRFTGSLSNVKFNSNSLTLFDISNNLLSGKIPSWISNMTNLSILNMRNNSFEGDTQCAPFSFRYVDLSHNSLSGTLPSCSNIQDIEQIHLQDNNFTGGVPTGFLNSSTLLVLNLRENKLAGSIPNLIGMLSSLRVLLLRGNAFSGVIPKQLCQLKSVSMMDLSVNQFSGPIPLCFDNITFGKMEPHLMSISEKSTHLDYSIGNYKGRNLLKRDFFIEETTDGSILQVEIEFVTKNRPSSYKGDILNYMSGLDLSCNNLDGEIPRALGNLSWIRALNLSHNQLTGSIPTTFGKLTEIESLDLSYNRLSGEIPSELTLLYSLAVFSVSYNNLSGKLPERKAQFGTFDNSSYEGNIFLCGLPLERVCNPGDESPPTPTSSMPREKWYENEVTVFLGSFIASFIIFFLGVITVLYVNPYWRRRVFWHGEELIFSCYFCVKDFIFFRLRDLVSRLCHWQ</sequence>
<dbReference type="FunFam" id="3.80.10.10:FF:000111">
    <property type="entry name" value="LRR receptor-like serine/threonine-protein kinase ERECTA"/>
    <property type="match status" value="1"/>
</dbReference>
<organism evidence="14 15">
    <name type="scientific">Erythroxylum novogranatense</name>
    <dbReference type="NCBI Taxonomy" id="1862640"/>
    <lineage>
        <taxon>Eukaryota</taxon>
        <taxon>Viridiplantae</taxon>
        <taxon>Streptophyta</taxon>
        <taxon>Embryophyta</taxon>
        <taxon>Tracheophyta</taxon>
        <taxon>Spermatophyta</taxon>
        <taxon>Magnoliopsida</taxon>
        <taxon>eudicotyledons</taxon>
        <taxon>Gunneridae</taxon>
        <taxon>Pentapetalae</taxon>
        <taxon>rosids</taxon>
        <taxon>fabids</taxon>
        <taxon>Malpighiales</taxon>
        <taxon>Erythroxylaceae</taxon>
        <taxon>Erythroxylum</taxon>
    </lineage>
</organism>
<evidence type="ECO:0000256" key="4">
    <source>
        <dbReference type="ARBA" id="ARBA00022614"/>
    </source>
</evidence>
<comment type="caution">
    <text evidence="14">The sequence shown here is derived from an EMBL/GenBank/DDBJ whole genome shotgun (WGS) entry which is preliminary data.</text>
</comment>
<dbReference type="PANTHER" id="PTHR48062">
    <property type="entry name" value="RECEPTOR-LIKE PROTEIN 14"/>
    <property type="match status" value="1"/>
</dbReference>
<evidence type="ECO:0000256" key="12">
    <source>
        <dbReference type="SAM" id="Phobius"/>
    </source>
</evidence>
<keyword evidence="8 12" id="KW-1133">Transmembrane helix</keyword>
<keyword evidence="7" id="KW-0677">Repeat</keyword>
<feature type="domain" description="Leucine-rich repeat-containing N-terminal plant-type" evidence="13">
    <location>
        <begin position="46"/>
        <end position="90"/>
    </location>
</feature>
<evidence type="ECO:0000256" key="2">
    <source>
        <dbReference type="ARBA" id="ARBA00009592"/>
    </source>
</evidence>
<dbReference type="Pfam" id="PF13855">
    <property type="entry name" value="LRR_8"/>
    <property type="match status" value="2"/>
</dbReference>
<dbReference type="SMART" id="SM00369">
    <property type="entry name" value="LRR_TYP"/>
    <property type="match status" value="13"/>
</dbReference>
<dbReference type="PRINTS" id="PR00019">
    <property type="entry name" value="LEURICHRPT"/>
</dbReference>
<comment type="subcellular location">
    <subcellularLocation>
        <location evidence="1">Cell membrane</location>
        <topology evidence="1">Single-pass type I membrane protein</topology>
    </subcellularLocation>
</comment>
<dbReference type="InterPro" id="IPR001611">
    <property type="entry name" value="Leu-rich_rpt"/>
</dbReference>
<evidence type="ECO:0000256" key="10">
    <source>
        <dbReference type="ARBA" id="ARBA00023170"/>
    </source>
</evidence>
<evidence type="ECO:0000256" key="11">
    <source>
        <dbReference type="ARBA" id="ARBA00023180"/>
    </source>
</evidence>
<keyword evidence="11" id="KW-0325">Glycoprotein</keyword>
<dbReference type="PANTHER" id="PTHR48062:SF52">
    <property type="entry name" value="RECEPTOR-LIKE PROTEIN 8-RELATED"/>
    <property type="match status" value="1"/>
</dbReference>
<dbReference type="EMBL" id="JAIWQS010000009">
    <property type="protein sequence ID" value="KAJ8755221.1"/>
    <property type="molecule type" value="Genomic_DNA"/>
</dbReference>
<dbReference type="SMART" id="SM00365">
    <property type="entry name" value="LRR_SD22"/>
    <property type="match status" value="8"/>
</dbReference>
<evidence type="ECO:0000256" key="5">
    <source>
        <dbReference type="ARBA" id="ARBA00022692"/>
    </source>
</evidence>
<feature type="transmembrane region" description="Helical" evidence="12">
    <location>
        <begin position="1029"/>
        <end position="1053"/>
    </location>
</feature>
<protein>
    <recommendedName>
        <fullName evidence="13">Leucine-rich repeat-containing N-terminal plant-type domain-containing protein</fullName>
    </recommendedName>
</protein>
<keyword evidence="10" id="KW-0675">Receptor</keyword>
<evidence type="ECO:0000313" key="15">
    <source>
        <dbReference type="Proteomes" id="UP001159364"/>
    </source>
</evidence>
<dbReference type="InterPro" id="IPR013210">
    <property type="entry name" value="LRR_N_plant-typ"/>
</dbReference>
<dbReference type="FunFam" id="3.80.10.10:FF:000095">
    <property type="entry name" value="LRR receptor-like serine/threonine-protein kinase GSO1"/>
    <property type="match status" value="2"/>
</dbReference>
<dbReference type="Pfam" id="PF00560">
    <property type="entry name" value="LRR_1"/>
    <property type="match status" value="4"/>
</dbReference>
<reference evidence="14 15" key="1">
    <citation type="submission" date="2021-09" db="EMBL/GenBank/DDBJ databases">
        <title>Genomic insights and catalytic innovation underlie evolution of tropane alkaloids biosynthesis.</title>
        <authorList>
            <person name="Wang Y.-J."/>
            <person name="Tian T."/>
            <person name="Huang J.-P."/>
            <person name="Huang S.-X."/>
        </authorList>
    </citation>
    <scope>NUCLEOTIDE SEQUENCE [LARGE SCALE GENOMIC DNA]</scope>
    <source>
        <strain evidence="14">KIB-2018</strain>
        <tissue evidence="14">Leaf</tissue>
    </source>
</reference>
<keyword evidence="5 12" id="KW-0812">Transmembrane</keyword>
<dbReference type="GO" id="GO:0005886">
    <property type="term" value="C:plasma membrane"/>
    <property type="evidence" value="ECO:0007669"/>
    <property type="project" value="UniProtKB-SubCell"/>
</dbReference>
<dbReference type="AlphaFoldDB" id="A0AAV8ST95"/>
<evidence type="ECO:0000256" key="3">
    <source>
        <dbReference type="ARBA" id="ARBA00022475"/>
    </source>
</evidence>
<accession>A0AAV8ST95</accession>
<evidence type="ECO:0000256" key="1">
    <source>
        <dbReference type="ARBA" id="ARBA00004251"/>
    </source>
</evidence>
<evidence type="ECO:0000256" key="8">
    <source>
        <dbReference type="ARBA" id="ARBA00022989"/>
    </source>
</evidence>
<dbReference type="InterPro" id="IPR032675">
    <property type="entry name" value="LRR_dom_sf"/>
</dbReference>
<evidence type="ECO:0000259" key="13">
    <source>
        <dbReference type="Pfam" id="PF08263"/>
    </source>
</evidence>
<name>A0AAV8ST95_9ROSI</name>
<keyword evidence="6" id="KW-0732">Signal</keyword>
<evidence type="ECO:0000256" key="6">
    <source>
        <dbReference type="ARBA" id="ARBA00022729"/>
    </source>
</evidence>
<gene>
    <name evidence="14" type="ORF">K2173_019019</name>
</gene>
<evidence type="ECO:0000313" key="14">
    <source>
        <dbReference type="EMBL" id="KAJ8755221.1"/>
    </source>
</evidence>
<dbReference type="Pfam" id="PF13516">
    <property type="entry name" value="LRR_6"/>
    <property type="match status" value="1"/>
</dbReference>
<keyword evidence="3" id="KW-1003">Cell membrane</keyword>
<keyword evidence="9 12" id="KW-0472">Membrane</keyword>
<dbReference type="Gene3D" id="3.80.10.10">
    <property type="entry name" value="Ribonuclease Inhibitor"/>
    <property type="match status" value="3"/>
</dbReference>
<dbReference type="Pfam" id="PF08263">
    <property type="entry name" value="LRRNT_2"/>
    <property type="match status" value="1"/>
</dbReference>